<feature type="domain" description="Thioredoxin" evidence="2">
    <location>
        <begin position="23"/>
        <end position="157"/>
    </location>
</feature>
<evidence type="ECO:0000313" key="4">
    <source>
        <dbReference type="Proteomes" id="UP000034581"/>
    </source>
</evidence>
<evidence type="ECO:0000259" key="2">
    <source>
        <dbReference type="PROSITE" id="PS51352"/>
    </source>
</evidence>
<dbReference type="InterPro" id="IPR047698">
    <property type="entry name" value="ArsF-like"/>
</dbReference>
<accession>A0A0G0C209</accession>
<dbReference type="NCBIfam" id="NF040494">
    <property type="entry name" value="nitrored_ArsF"/>
    <property type="match status" value="1"/>
</dbReference>
<proteinExistence type="predicted"/>
<dbReference type="STRING" id="1618350.UR67_C0001G0025"/>
<evidence type="ECO:0000313" key="3">
    <source>
        <dbReference type="EMBL" id="KKP70116.1"/>
    </source>
</evidence>
<dbReference type="EMBL" id="LBQB01000001">
    <property type="protein sequence ID" value="KKP70116.1"/>
    <property type="molecule type" value="Genomic_DNA"/>
</dbReference>
<keyword evidence="1" id="KW-0472">Membrane</keyword>
<dbReference type="SUPFAM" id="SSF52833">
    <property type="entry name" value="Thioredoxin-like"/>
    <property type="match status" value="1"/>
</dbReference>
<dbReference type="PROSITE" id="PS51352">
    <property type="entry name" value="THIOREDOXIN_2"/>
    <property type="match status" value="1"/>
</dbReference>
<sequence length="157" mass="18273">MLKRLIIPSIIVLIFGATVYSVYKNSRNSQETKLQNNIQGTSSLSQNVKADKIEVVHFHTTRQCYSCITIGKYAKKVVEEKLLEENKSNKVVFLDVNIDLEENEEIVSKFQARGSSLFVNVIYDDKNHIQEDTSVWRLVSNENQYLEYFENKLKEYL</sequence>
<dbReference type="AlphaFoldDB" id="A0A0G0C209"/>
<keyword evidence="1" id="KW-1133">Transmembrane helix</keyword>
<dbReference type="InterPro" id="IPR013766">
    <property type="entry name" value="Thioredoxin_domain"/>
</dbReference>
<gene>
    <name evidence="3" type="ORF">UR67_C0001G0025</name>
</gene>
<dbReference type="CDD" id="cd02947">
    <property type="entry name" value="TRX_family"/>
    <property type="match status" value="1"/>
</dbReference>
<dbReference type="InterPro" id="IPR036249">
    <property type="entry name" value="Thioredoxin-like_sf"/>
</dbReference>
<feature type="transmembrane region" description="Helical" evidence="1">
    <location>
        <begin position="6"/>
        <end position="23"/>
    </location>
</feature>
<dbReference type="Gene3D" id="3.40.30.10">
    <property type="entry name" value="Glutaredoxin"/>
    <property type="match status" value="1"/>
</dbReference>
<keyword evidence="1" id="KW-0812">Transmembrane</keyword>
<reference evidence="3 4" key="1">
    <citation type="journal article" date="2015" name="Nature">
        <title>rRNA introns, odd ribosomes, and small enigmatic genomes across a large radiation of phyla.</title>
        <authorList>
            <person name="Brown C.T."/>
            <person name="Hug L.A."/>
            <person name="Thomas B.C."/>
            <person name="Sharon I."/>
            <person name="Castelle C.J."/>
            <person name="Singh A."/>
            <person name="Wilkins M.J."/>
            <person name="Williams K.H."/>
            <person name="Banfield J.F."/>
        </authorList>
    </citation>
    <scope>NUCLEOTIDE SEQUENCE [LARGE SCALE GENOMIC DNA]</scope>
</reference>
<organism evidence="3 4">
    <name type="scientific">candidate division CPR3 bacterium GW2011_GWF2_35_18</name>
    <dbReference type="NCBI Taxonomy" id="1618350"/>
    <lineage>
        <taxon>Bacteria</taxon>
        <taxon>Bacteria division CPR3</taxon>
    </lineage>
</organism>
<protein>
    <recommendedName>
        <fullName evidence="2">Thioredoxin domain-containing protein</fullName>
    </recommendedName>
</protein>
<evidence type="ECO:0000256" key="1">
    <source>
        <dbReference type="SAM" id="Phobius"/>
    </source>
</evidence>
<dbReference type="Proteomes" id="UP000034581">
    <property type="component" value="Unassembled WGS sequence"/>
</dbReference>
<name>A0A0G0C209_UNCC3</name>
<comment type="caution">
    <text evidence="3">The sequence shown here is derived from an EMBL/GenBank/DDBJ whole genome shotgun (WGS) entry which is preliminary data.</text>
</comment>